<dbReference type="GO" id="GO:0008168">
    <property type="term" value="F:methyltransferase activity"/>
    <property type="evidence" value="ECO:0007669"/>
    <property type="project" value="UniProtKB-KW"/>
</dbReference>
<dbReference type="EMBL" id="WOCA01000031">
    <property type="protein sequence ID" value="MUK90767.1"/>
    <property type="molecule type" value="Genomic_DNA"/>
</dbReference>
<dbReference type="RefSeq" id="WP_155671866.1">
    <property type="nucleotide sequence ID" value="NZ_WOCA01000031.1"/>
</dbReference>
<dbReference type="PANTHER" id="PTHR35276">
    <property type="entry name" value="S-ADENOSYL-L-METHIONINE-DEPENDENT METHYLTRANSFERASES SUPERFAMILY PROTEIN"/>
    <property type="match status" value="1"/>
</dbReference>
<reference evidence="1 2" key="1">
    <citation type="submission" date="2019-11" db="EMBL/GenBank/DDBJ databases">
        <authorList>
            <person name="Li X."/>
        </authorList>
    </citation>
    <scope>NUCLEOTIDE SEQUENCE [LARGE SCALE GENOMIC DNA]</scope>
    <source>
        <strain evidence="1 2">L9</strain>
    </source>
</reference>
<dbReference type="InterPro" id="IPR010719">
    <property type="entry name" value="MnmM_MeTrfase"/>
</dbReference>
<evidence type="ECO:0000313" key="2">
    <source>
        <dbReference type="Proteomes" id="UP000469125"/>
    </source>
</evidence>
<dbReference type="InterPro" id="IPR029063">
    <property type="entry name" value="SAM-dependent_MTases_sf"/>
</dbReference>
<keyword evidence="1" id="KW-0489">Methyltransferase</keyword>
<proteinExistence type="predicted"/>
<dbReference type="Proteomes" id="UP000469125">
    <property type="component" value="Unassembled WGS sequence"/>
</dbReference>
<protein>
    <submittedName>
        <fullName evidence="1">Methyltransferase domain-containing protein</fullName>
    </submittedName>
</protein>
<gene>
    <name evidence="1" type="ORF">GMD78_20650</name>
</gene>
<dbReference type="GO" id="GO:0032259">
    <property type="term" value="P:methylation"/>
    <property type="evidence" value="ECO:0007669"/>
    <property type="project" value="UniProtKB-KW"/>
</dbReference>
<dbReference type="Pfam" id="PF06962">
    <property type="entry name" value="rRNA_methylase"/>
    <property type="match status" value="1"/>
</dbReference>
<dbReference type="CDD" id="cd02440">
    <property type="entry name" value="AdoMet_MTases"/>
    <property type="match status" value="1"/>
</dbReference>
<dbReference type="AlphaFoldDB" id="A0A6N8FQU1"/>
<sequence length="188" mass="20797">MIKGILGYAHYLLKETIQPGETVVDATCGNGNDTLYLSKLVGDEGSVFGFDIQKQAIENTKQRLLQHNRTNVTLIHDSHANISNHIQPTTIIGGAIFNLGYLPKSDKSIITKGESTTLAIHNILKQLKEGGLIIIVVYHGHPGGQEEKESVLHKAKSLDQKLFSVLRYDFINQKNNPPFLLAIQKNTD</sequence>
<accession>A0A6N8FQU1</accession>
<comment type="caution">
    <text evidence="1">The sequence shown here is derived from an EMBL/GenBank/DDBJ whole genome shotgun (WGS) entry which is preliminary data.</text>
</comment>
<dbReference type="SUPFAM" id="SSF53335">
    <property type="entry name" value="S-adenosyl-L-methionine-dependent methyltransferases"/>
    <property type="match status" value="1"/>
</dbReference>
<name>A0A6N8FQU1_9BACI</name>
<dbReference type="Gene3D" id="3.40.50.150">
    <property type="entry name" value="Vaccinia Virus protein VP39"/>
    <property type="match status" value="1"/>
</dbReference>
<organism evidence="1 2">
    <name type="scientific">Ornithinibacillus caprae</name>
    <dbReference type="NCBI Taxonomy" id="2678566"/>
    <lineage>
        <taxon>Bacteria</taxon>
        <taxon>Bacillati</taxon>
        <taxon>Bacillota</taxon>
        <taxon>Bacilli</taxon>
        <taxon>Bacillales</taxon>
        <taxon>Bacillaceae</taxon>
        <taxon>Ornithinibacillus</taxon>
    </lineage>
</organism>
<keyword evidence="2" id="KW-1185">Reference proteome</keyword>
<dbReference type="PANTHER" id="PTHR35276:SF1">
    <property type="entry name" value="TRNA (MNM(5)S(2)U34)-METHYLTRANSFERASE, CHLOROPLASTIC"/>
    <property type="match status" value="1"/>
</dbReference>
<evidence type="ECO:0000313" key="1">
    <source>
        <dbReference type="EMBL" id="MUK90767.1"/>
    </source>
</evidence>
<keyword evidence="1" id="KW-0808">Transferase</keyword>